<organism evidence="5 6">
    <name type="scientific">Halobacillus mangrovi</name>
    <dbReference type="NCBI Taxonomy" id="402384"/>
    <lineage>
        <taxon>Bacteria</taxon>
        <taxon>Bacillati</taxon>
        <taxon>Bacillota</taxon>
        <taxon>Bacilli</taxon>
        <taxon>Bacillales</taxon>
        <taxon>Bacillaceae</taxon>
        <taxon>Halobacillus</taxon>
    </lineage>
</organism>
<dbReference type="Gene3D" id="1.10.10.60">
    <property type="entry name" value="Homeodomain-like"/>
    <property type="match status" value="2"/>
</dbReference>
<dbReference type="Proteomes" id="UP000192527">
    <property type="component" value="Chromosome"/>
</dbReference>
<proteinExistence type="predicted"/>
<dbReference type="GO" id="GO:0043565">
    <property type="term" value="F:sequence-specific DNA binding"/>
    <property type="evidence" value="ECO:0007669"/>
    <property type="project" value="InterPro"/>
</dbReference>
<sequence>MTLVQSLQKSIDYMEAHLLENISIEDIAKQAHTSVFHFQRMFTLLTDIPVAEYLRRRRLTLAAHELSTSNVKVIDMAYKYGYDTPESFSKAFKKQHGISPREVKSFTGKMKSYNRLVIQVNVKGAEPMKYEMKEKGPIQVVGLKQEVSCVNGENHRVIPKLWDKVNENGTDQKLYELNNGDIKGVLGVCVDKSETKANHIDYWIAAAHEGDVPEGFSKLDLPASKWAVFEVHGPMPEAIQKVWKQIYSEWFPSSGYRHAGTPDLEVYSEEDPYSEDYYSEIWIPVK</sequence>
<keyword evidence="1" id="KW-0805">Transcription regulation</keyword>
<protein>
    <submittedName>
        <fullName evidence="5">AraC family transcriptional regulator</fullName>
    </submittedName>
</protein>
<dbReference type="Pfam" id="PF06445">
    <property type="entry name" value="GyrI-like"/>
    <property type="match status" value="1"/>
</dbReference>
<dbReference type="PROSITE" id="PS00041">
    <property type="entry name" value="HTH_ARAC_FAMILY_1"/>
    <property type="match status" value="1"/>
</dbReference>
<gene>
    <name evidence="5" type="ORF">HM131_13310</name>
</gene>
<dbReference type="Gene3D" id="3.20.80.10">
    <property type="entry name" value="Regulatory factor, effector binding domain"/>
    <property type="match status" value="1"/>
</dbReference>
<dbReference type="PANTHER" id="PTHR47504:SF5">
    <property type="entry name" value="RIGHT ORIGIN-BINDING PROTEIN"/>
    <property type="match status" value="1"/>
</dbReference>
<reference evidence="5 6" key="1">
    <citation type="submission" date="2017-04" db="EMBL/GenBank/DDBJ databases">
        <title>The whole genome sequencing and assembly of Halobacillus mangrovi strain.</title>
        <authorList>
            <person name="Lee S.-J."/>
            <person name="Park M.-K."/>
            <person name="Kim J.-Y."/>
            <person name="Lee Y.-J."/>
            <person name="Yi H."/>
            <person name="Bahn Y.-S."/>
            <person name="Kim J.F."/>
            <person name="Lee D.-W."/>
        </authorList>
    </citation>
    <scope>NUCLEOTIDE SEQUENCE [LARGE SCALE GENOMIC DNA]</scope>
    <source>
        <strain evidence="5 6">KTB 131</strain>
    </source>
</reference>
<evidence type="ECO:0000256" key="2">
    <source>
        <dbReference type="ARBA" id="ARBA00023125"/>
    </source>
</evidence>
<dbReference type="InterPro" id="IPR029442">
    <property type="entry name" value="GyrI-like"/>
</dbReference>
<dbReference type="Pfam" id="PF12833">
    <property type="entry name" value="HTH_18"/>
    <property type="match status" value="1"/>
</dbReference>
<evidence type="ECO:0000259" key="4">
    <source>
        <dbReference type="PROSITE" id="PS01124"/>
    </source>
</evidence>
<dbReference type="InterPro" id="IPR010499">
    <property type="entry name" value="AraC_E-bd"/>
</dbReference>
<dbReference type="InterPro" id="IPR020449">
    <property type="entry name" value="Tscrpt_reg_AraC-type_HTH"/>
</dbReference>
<dbReference type="RefSeq" id="WP_085030228.1">
    <property type="nucleotide sequence ID" value="NZ_CP020772.1"/>
</dbReference>
<dbReference type="InterPro" id="IPR018060">
    <property type="entry name" value="HTH_AraC"/>
</dbReference>
<dbReference type="SMART" id="SM00871">
    <property type="entry name" value="AraC_E_bind"/>
    <property type="match status" value="1"/>
</dbReference>
<dbReference type="SUPFAM" id="SSF46689">
    <property type="entry name" value="Homeodomain-like"/>
    <property type="match status" value="2"/>
</dbReference>
<dbReference type="EMBL" id="CP020772">
    <property type="protein sequence ID" value="ARI77767.1"/>
    <property type="molecule type" value="Genomic_DNA"/>
</dbReference>
<keyword evidence="2" id="KW-0238">DNA-binding</keyword>
<dbReference type="GO" id="GO:0003700">
    <property type="term" value="F:DNA-binding transcription factor activity"/>
    <property type="evidence" value="ECO:0007669"/>
    <property type="project" value="InterPro"/>
</dbReference>
<dbReference type="AlphaFoldDB" id="A0A1W5ZWY5"/>
<evidence type="ECO:0000256" key="1">
    <source>
        <dbReference type="ARBA" id="ARBA00023015"/>
    </source>
</evidence>
<feature type="domain" description="HTH araC/xylS-type" evidence="4">
    <location>
        <begin position="8"/>
        <end position="106"/>
    </location>
</feature>
<dbReference type="InterPro" id="IPR011256">
    <property type="entry name" value="Reg_factor_effector_dom_sf"/>
</dbReference>
<dbReference type="SUPFAM" id="SSF55136">
    <property type="entry name" value="Probable bacterial effector-binding domain"/>
    <property type="match status" value="1"/>
</dbReference>
<dbReference type="KEGG" id="hmn:HM131_13310"/>
<dbReference type="STRING" id="402384.HM131_13310"/>
<dbReference type="InterPro" id="IPR050959">
    <property type="entry name" value="MarA-like"/>
</dbReference>
<keyword evidence="3" id="KW-0804">Transcription</keyword>
<evidence type="ECO:0000313" key="6">
    <source>
        <dbReference type="Proteomes" id="UP000192527"/>
    </source>
</evidence>
<dbReference type="PANTHER" id="PTHR47504">
    <property type="entry name" value="RIGHT ORIGIN-BINDING PROTEIN"/>
    <property type="match status" value="1"/>
</dbReference>
<dbReference type="PRINTS" id="PR00032">
    <property type="entry name" value="HTHARAC"/>
</dbReference>
<accession>A0A1W5ZWY5</accession>
<dbReference type="OrthoDB" id="9801123at2"/>
<name>A0A1W5ZWY5_9BACI</name>
<evidence type="ECO:0000313" key="5">
    <source>
        <dbReference type="EMBL" id="ARI77767.1"/>
    </source>
</evidence>
<dbReference type="PROSITE" id="PS01124">
    <property type="entry name" value="HTH_ARAC_FAMILY_2"/>
    <property type="match status" value="1"/>
</dbReference>
<keyword evidence="6" id="KW-1185">Reference proteome</keyword>
<dbReference type="InterPro" id="IPR018062">
    <property type="entry name" value="HTH_AraC-typ_CS"/>
</dbReference>
<evidence type="ECO:0000256" key="3">
    <source>
        <dbReference type="ARBA" id="ARBA00023163"/>
    </source>
</evidence>
<dbReference type="InterPro" id="IPR009057">
    <property type="entry name" value="Homeodomain-like_sf"/>
</dbReference>
<dbReference type="SMART" id="SM00342">
    <property type="entry name" value="HTH_ARAC"/>
    <property type="match status" value="1"/>
</dbReference>